<keyword evidence="1" id="KW-1133">Transmembrane helix</keyword>
<keyword evidence="1" id="KW-0472">Membrane</keyword>
<dbReference type="GeneID" id="108080677"/>
<reference evidence="4" key="1">
    <citation type="submission" date="2025-08" db="UniProtKB">
        <authorList>
            <consortium name="RefSeq"/>
        </authorList>
    </citation>
    <scope>IDENTIFICATION</scope>
    <source>
        <strain evidence="4">14028-0561.14</strain>
        <tissue evidence="4">Whole fly</tissue>
    </source>
</reference>
<dbReference type="AlphaFoldDB" id="A0A6P4J7B0"/>
<protein>
    <submittedName>
        <fullName evidence="4">Uncharacterized protein</fullName>
    </submittedName>
</protein>
<sequence>MHFIAAITNLLLIVACGYALYVLEPAQNPYGYLAASFSLVHGLLGLVRAYQEEEDECGRAFVFSSSILEVIPLPLANIEFYLISDLSPLAMVHALSLIPLLYDVLGKMDDEWDTATETLKDLALLANIASTSYLGFEDENEIYYAVAGLAFLARYGATLVDYLINGIGVHVATLGNAGIVALMAYTLTN</sequence>
<feature type="chain" id="PRO_5028334173" evidence="2">
    <location>
        <begin position="20"/>
        <end position="189"/>
    </location>
</feature>
<keyword evidence="2" id="KW-0732">Signal</keyword>
<feature type="signal peptide" evidence="2">
    <location>
        <begin position="1"/>
        <end position="19"/>
    </location>
</feature>
<organism evidence="3 4">
    <name type="scientific">Drosophila kikkawai</name>
    <name type="common">Fruit fly</name>
    <dbReference type="NCBI Taxonomy" id="30033"/>
    <lineage>
        <taxon>Eukaryota</taxon>
        <taxon>Metazoa</taxon>
        <taxon>Ecdysozoa</taxon>
        <taxon>Arthropoda</taxon>
        <taxon>Hexapoda</taxon>
        <taxon>Insecta</taxon>
        <taxon>Pterygota</taxon>
        <taxon>Neoptera</taxon>
        <taxon>Endopterygota</taxon>
        <taxon>Diptera</taxon>
        <taxon>Brachycera</taxon>
        <taxon>Muscomorpha</taxon>
        <taxon>Ephydroidea</taxon>
        <taxon>Drosophilidae</taxon>
        <taxon>Drosophila</taxon>
        <taxon>Sophophora</taxon>
    </lineage>
</organism>
<dbReference type="Proteomes" id="UP001652661">
    <property type="component" value="Chromosome 3L"/>
</dbReference>
<dbReference type="OMA" id="MYSLTPA"/>
<evidence type="ECO:0000256" key="2">
    <source>
        <dbReference type="SAM" id="SignalP"/>
    </source>
</evidence>
<dbReference type="Pfam" id="PF16039">
    <property type="entry name" value="DUF4791"/>
    <property type="match status" value="1"/>
</dbReference>
<dbReference type="RefSeq" id="XP_017030999.1">
    <property type="nucleotide sequence ID" value="XM_017175510.3"/>
</dbReference>
<gene>
    <name evidence="4" type="primary">LOC108080677</name>
</gene>
<evidence type="ECO:0000313" key="4">
    <source>
        <dbReference type="RefSeq" id="XP_017030999.1"/>
    </source>
</evidence>
<proteinExistence type="predicted"/>
<accession>A0A6P4J7B0</accession>
<evidence type="ECO:0000256" key="1">
    <source>
        <dbReference type="SAM" id="Phobius"/>
    </source>
</evidence>
<feature type="transmembrane region" description="Helical" evidence="1">
    <location>
        <begin position="167"/>
        <end position="187"/>
    </location>
</feature>
<keyword evidence="1" id="KW-0812">Transmembrane</keyword>
<dbReference type="OrthoDB" id="7762401at2759"/>
<name>A0A6P4J7B0_DROKI</name>
<keyword evidence="3" id="KW-1185">Reference proteome</keyword>
<evidence type="ECO:0000313" key="3">
    <source>
        <dbReference type="Proteomes" id="UP001652661"/>
    </source>
</evidence>
<dbReference type="InterPro" id="IPR032007">
    <property type="entry name" value="DUF4791"/>
</dbReference>